<evidence type="ECO:0000313" key="3">
    <source>
        <dbReference type="EMBL" id="OOZ36993.1"/>
    </source>
</evidence>
<evidence type="ECO:0000256" key="2">
    <source>
        <dbReference type="HAMAP-Rule" id="MF_00055"/>
    </source>
</evidence>
<dbReference type="PANTHER" id="PTHR11060:SF0">
    <property type="entry name" value="PROTEIN MEMO1"/>
    <property type="match status" value="1"/>
</dbReference>
<dbReference type="Pfam" id="PF01875">
    <property type="entry name" value="Memo"/>
    <property type="match status" value="1"/>
</dbReference>
<dbReference type="AlphaFoldDB" id="A0A1T2KVX0"/>
<dbReference type="Gene3D" id="3.40.830.10">
    <property type="entry name" value="LigB-like"/>
    <property type="match status" value="1"/>
</dbReference>
<sequence>MKKIRRPAVAGLFYPADPDELRSKVRQFLHDATPGRIKTPKALVAPHAGYIYSGPIAGNAYAQLSEIKETVKRVILFAPSHRMAFRGLAYSAADYFETPLGNVAVDTEALAAIDDLPQVKQLEQPFENEHALEVHIPFLQESLDDFRIVPLLVSDATPEHVEEVLERLWGGDETLIVISSDLSHYLDYDSAKKMDSETTRAIEELDPDSLGYNNACGRTLVSGLLLAARHNHLKVTTLDLRNSGDTAGPRNQVVGYGAYAFS</sequence>
<dbReference type="EMBL" id="MPRJ01000020">
    <property type="protein sequence ID" value="OOZ36993.1"/>
    <property type="molecule type" value="Genomic_DNA"/>
</dbReference>
<protein>
    <recommendedName>
        <fullName evidence="2">MEMO1 family protein BOW51_04460</fullName>
    </recommendedName>
</protein>
<keyword evidence="4" id="KW-1185">Reference proteome</keyword>
<dbReference type="HAMAP" id="MF_00055">
    <property type="entry name" value="MEMO1"/>
    <property type="match status" value="1"/>
</dbReference>
<proteinExistence type="inferred from homology"/>
<dbReference type="RefSeq" id="WP_078486318.1">
    <property type="nucleotide sequence ID" value="NZ_MPRJ01000020.1"/>
</dbReference>
<comment type="caution">
    <text evidence="3">The sequence shown here is derived from an EMBL/GenBank/DDBJ whole genome shotgun (WGS) entry which is preliminary data.</text>
</comment>
<dbReference type="CDD" id="cd07361">
    <property type="entry name" value="MEMO_like"/>
    <property type="match status" value="1"/>
</dbReference>
<evidence type="ECO:0000256" key="1">
    <source>
        <dbReference type="ARBA" id="ARBA00006315"/>
    </source>
</evidence>
<dbReference type="NCBIfam" id="TIGR04336">
    <property type="entry name" value="AmmeMemoSam_B"/>
    <property type="match status" value="1"/>
</dbReference>
<organism evidence="3 4">
    <name type="scientific">Solemya velesiana gill symbiont</name>
    <dbReference type="NCBI Taxonomy" id="1918948"/>
    <lineage>
        <taxon>Bacteria</taxon>
        <taxon>Pseudomonadati</taxon>
        <taxon>Pseudomonadota</taxon>
        <taxon>Gammaproteobacteria</taxon>
        <taxon>sulfur-oxidizing symbionts</taxon>
    </lineage>
</organism>
<gene>
    <name evidence="3" type="ORF">BOW51_04460</name>
</gene>
<comment type="similarity">
    <text evidence="1 2">Belongs to the MEMO1 family.</text>
</comment>
<dbReference type="OrthoDB" id="9782820at2"/>
<accession>A0A1T2KVX0</accession>
<dbReference type="InterPro" id="IPR002737">
    <property type="entry name" value="MEMO1_fam"/>
</dbReference>
<evidence type="ECO:0000313" key="4">
    <source>
        <dbReference type="Proteomes" id="UP000190896"/>
    </source>
</evidence>
<reference evidence="3 4" key="1">
    <citation type="submission" date="2016-11" db="EMBL/GenBank/DDBJ databases">
        <title>Mixed transmission modes and dynamic genome evolution in an obligate animal-bacterial symbiosis.</title>
        <authorList>
            <person name="Russell S.L."/>
            <person name="Corbett-Detig R.B."/>
            <person name="Cavanaugh C.M."/>
        </authorList>
    </citation>
    <scope>NUCLEOTIDE SEQUENCE [LARGE SCALE GENOMIC DNA]</scope>
    <source>
        <strain evidence="3">Se-Cadez</strain>
    </source>
</reference>
<dbReference type="Proteomes" id="UP000190896">
    <property type="component" value="Unassembled WGS sequence"/>
</dbReference>
<name>A0A1T2KVX0_9GAMM</name>
<dbReference type="PANTHER" id="PTHR11060">
    <property type="entry name" value="PROTEIN MEMO1"/>
    <property type="match status" value="1"/>
</dbReference>